<dbReference type="AlphaFoldDB" id="U7D910"/>
<dbReference type="SUPFAM" id="SSF51735">
    <property type="entry name" value="NAD(P)-binding Rossmann-fold domains"/>
    <property type="match status" value="1"/>
</dbReference>
<dbReference type="RefSeq" id="WP_022636546.1">
    <property type="nucleotide sequence ID" value="NZ_ASJR01000007.1"/>
</dbReference>
<keyword evidence="10" id="KW-1185">Reference proteome</keyword>
<name>U7D910_9BACT</name>
<keyword evidence="6" id="KW-0520">NAD</keyword>
<comment type="subcellular location">
    <subcellularLocation>
        <location evidence="6">Cytoplasm</location>
    </subcellularLocation>
</comment>
<organism evidence="9 10">
    <name type="scientific">Chitinivibrio alkaliphilus ACht1</name>
    <dbReference type="NCBI Taxonomy" id="1313304"/>
    <lineage>
        <taxon>Bacteria</taxon>
        <taxon>Pseudomonadati</taxon>
        <taxon>Fibrobacterota</taxon>
        <taxon>Chitinivibrionia</taxon>
        <taxon>Chitinivibrionales</taxon>
        <taxon>Chitinivibrionaceae</taxon>
        <taxon>Chitinivibrio</taxon>
    </lineage>
</organism>
<evidence type="ECO:0000256" key="5">
    <source>
        <dbReference type="ARBA" id="ARBA00023163"/>
    </source>
</evidence>
<protein>
    <recommendedName>
        <fullName evidence="6">Redox-sensing transcriptional repressor Rex</fullName>
    </recommendedName>
</protein>
<dbReference type="Pfam" id="PF06971">
    <property type="entry name" value="Put_DNA-bind_N"/>
    <property type="match status" value="1"/>
</dbReference>
<comment type="function">
    <text evidence="6">Modulates transcription in response to changes in cellular NADH/NAD(+) redox state.</text>
</comment>
<keyword evidence="7" id="KW-0812">Transmembrane</keyword>
<dbReference type="PANTHER" id="PTHR35786">
    <property type="entry name" value="REDOX-SENSING TRANSCRIPTIONAL REPRESSOR REX"/>
    <property type="match status" value="1"/>
</dbReference>
<dbReference type="Gene3D" id="3.40.50.720">
    <property type="entry name" value="NAD(P)-binding Rossmann-like Domain"/>
    <property type="match status" value="1"/>
</dbReference>
<dbReference type="GO" id="GO:0051775">
    <property type="term" value="P:response to redox state"/>
    <property type="evidence" value="ECO:0007669"/>
    <property type="project" value="InterPro"/>
</dbReference>
<evidence type="ECO:0000256" key="7">
    <source>
        <dbReference type="SAM" id="Phobius"/>
    </source>
</evidence>
<dbReference type="EMBL" id="ASJR01000007">
    <property type="protein sequence ID" value="ERP32071.1"/>
    <property type="molecule type" value="Genomic_DNA"/>
</dbReference>
<evidence type="ECO:0000256" key="1">
    <source>
        <dbReference type="ARBA" id="ARBA00022490"/>
    </source>
</evidence>
<dbReference type="Pfam" id="PF02629">
    <property type="entry name" value="CoA_binding"/>
    <property type="match status" value="1"/>
</dbReference>
<dbReference type="NCBIfam" id="NF003995">
    <property type="entry name" value="PRK05472.2-4"/>
    <property type="match status" value="1"/>
</dbReference>
<dbReference type="GO" id="GO:0045892">
    <property type="term" value="P:negative regulation of DNA-templated transcription"/>
    <property type="evidence" value="ECO:0007669"/>
    <property type="project" value="InterPro"/>
</dbReference>
<dbReference type="InterPro" id="IPR009718">
    <property type="entry name" value="Rex_DNA-bd_C_dom"/>
</dbReference>
<keyword evidence="3 6" id="KW-0805">Transcription regulation</keyword>
<dbReference type="InterPro" id="IPR036291">
    <property type="entry name" value="NAD(P)-bd_dom_sf"/>
</dbReference>
<evidence type="ECO:0000313" key="10">
    <source>
        <dbReference type="Proteomes" id="UP000017148"/>
    </source>
</evidence>
<dbReference type="HAMAP" id="MF_01131">
    <property type="entry name" value="Rex"/>
    <property type="match status" value="1"/>
</dbReference>
<keyword evidence="7" id="KW-0472">Membrane</keyword>
<comment type="caution">
    <text evidence="9">The sequence shown here is derived from an EMBL/GenBank/DDBJ whole genome shotgun (WGS) entry which is preliminary data.</text>
</comment>
<sequence length="209" mass="22836">MRKNERGVPVPTVKRLPRYLTVLHELAAENALWVSATTIARRLELTPIQVRKDMAYTDIVGMPKRGYPVDGLIKEIRRFLGWHKNREAFLVGVGALGTALLGYTGFADKGLSILAGFDIDSDKVGTKIHGTEIFSLRRLTELVQRCSVSLGILTVPPKAAQDVADKMVAGGIRGIWNFSSLKLDVPTDVVVQDEDISAGLALLSIDLAE</sequence>
<dbReference type="NCBIfam" id="NF003994">
    <property type="entry name" value="PRK05472.2-3"/>
    <property type="match status" value="1"/>
</dbReference>
<dbReference type="Gene3D" id="1.10.10.10">
    <property type="entry name" value="Winged helix-like DNA-binding domain superfamily/Winged helix DNA-binding domain"/>
    <property type="match status" value="1"/>
</dbReference>
<dbReference type="InterPro" id="IPR036390">
    <property type="entry name" value="WH_DNA-bd_sf"/>
</dbReference>
<keyword evidence="2 6" id="KW-0678">Repressor</keyword>
<proteinExistence type="inferred from homology"/>
<dbReference type="PANTHER" id="PTHR35786:SF1">
    <property type="entry name" value="REDOX-SENSING TRANSCRIPTIONAL REPRESSOR REX 1"/>
    <property type="match status" value="1"/>
</dbReference>
<feature type="domain" description="CoA-binding" evidence="8">
    <location>
        <begin position="81"/>
        <end position="182"/>
    </location>
</feature>
<comment type="subunit">
    <text evidence="6">Homodimer.</text>
</comment>
<evidence type="ECO:0000256" key="6">
    <source>
        <dbReference type="HAMAP-Rule" id="MF_01131"/>
    </source>
</evidence>
<gene>
    <name evidence="6" type="primary">rex</name>
    <name evidence="9" type="ORF">CALK_1058</name>
</gene>
<keyword evidence="5 6" id="KW-0804">Transcription</keyword>
<evidence type="ECO:0000256" key="2">
    <source>
        <dbReference type="ARBA" id="ARBA00022491"/>
    </source>
</evidence>
<reference evidence="9 10" key="1">
    <citation type="journal article" date="2013" name="Environ. Microbiol.">
        <title>Genome analysis of Chitinivibrio alkaliphilus gen. nov., sp. nov., a novel extremely haloalkaliphilic anaerobic chitinolytic bacterium from the candidate phylum Termite Group 3.</title>
        <authorList>
            <person name="Sorokin D.Y."/>
            <person name="Gumerov V.M."/>
            <person name="Rakitin A.L."/>
            <person name="Beletsky A.V."/>
            <person name="Damste J.S."/>
            <person name="Muyzer G."/>
            <person name="Mardanov A.V."/>
            <person name="Ravin N.V."/>
        </authorList>
    </citation>
    <scope>NUCLEOTIDE SEQUENCE [LARGE SCALE GENOMIC DNA]</scope>
    <source>
        <strain evidence="9 10">ACht1</strain>
    </source>
</reference>
<evidence type="ECO:0000256" key="3">
    <source>
        <dbReference type="ARBA" id="ARBA00023015"/>
    </source>
</evidence>
<feature type="binding site" evidence="6">
    <location>
        <begin position="92"/>
        <end position="97"/>
    </location>
    <ligand>
        <name>NAD(+)</name>
        <dbReference type="ChEBI" id="CHEBI:57540"/>
    </ligand>
</feature>
<keyword evidence="7" id="KW-1133">Transmembrane helix</keyword>
<evidence type="ECO:0000256" key="4">
    <source>
        <dbReference type="ARBA" id="ARBA00023125"/>
    </source>
</evidence>
<evidence type="ECO:0000313" key="9">
    <source>
        <dbReference type="EMBL" id="ERP32071.1"/>
    </source>
</evidence>
<keyword evidence="4 6" id="KW-0238">DNA-binding</keyword>
<dbReference type="NCBIfam" id="NF003996">
    <property type="entry name" value="PRK05472.2-5"/>
    <property type="match status" value="1"/>
</dbReference>
<dbReference type="InterPro" id="IPR003781">
    <property type="entry name" value="CoA-bd"/>
</dbReference>
<dbReference type="InterPro" id="IPR036388">
    <property type="entry name" value="WH-like_DNA-bd_sf"/>
</dbReference>
<keyword evidence="1 6" id="KW-0963">Cytoplasm</keyword>
<dbReference type="GO" id="GO:0005737">
    <property type="term" value="C:cytoplasm"/>
    <property type="evidence" value="ECO:0007669"/>
    <property type="project" value="UniProtKB-SubCell"/>
</dbReference>
<dbReference type="GO" id="GO:0003700">
    <property type="term" value="F:DNA-binding transcription factor activity"/>
    <property type="evidence" value="ECO:0007669"/>
    <property type="project" value="UniProtKB-UniRule"/>
</dbReference>
<dbReference type="Proteomes" id="UP000017148">
    <property type="component" value="Unassembled WGS sequence"/>
</dbReference>
<dbReference type="SUPFAM" id="SSF46785">
    <property type="entry name" value="Winged helix' DNA-binding domain"/>
    <property type="match status" value="1"/>
</dbReference>
<dbReference type="eggNOG" id="COG2344">
    <property type="taxonomic scope" value="Bacteria"/>
</dbReference>
<accession>U7D910</accession>
<feature type="transmembrane region" description="Helical" evidence="7">
    <location>
        <begin position="88"/>
        <end position="106"/>
    </location>
</feature>
<dbReference type="STRING" id="1313304.CALK_1058"/>
<comment type="similarity">
    <text evidence="6">Belongs to the transcriptional regulatory Rex family.</text>
</comment>
<dbReference type="GO" id="GO:0003677">
    <property type="term" value="F:DNA binding"/>
    <property type="evidence" value="ECO:0007669"/>
    <property type="project" value="UniProtKB-UniRule"/>
</dbReference>
<dbReference type="SMART" id="SM00881">
    <property type="entry name" value="CoA_binding"/>
    <property type="match status" value="1"/>
</dbReference>
<dbReference type="InterPro" id="IPR022876">
    <property type="entry name" value="Tscrpt_rep_Rex"/>
</dbReference>
<evidence type="ECO:0000259" key="8">
    <source>
        <dbReference type="SMART" id="SM00881"/>
    </source>
</evidence>
<dbReference type="OrthoDB" id="9784760at2"/>
<feature type="DNA-binding region" description="H-T-H motif" evidence="6">
    <location>
        <begin position="18"/>
        <end position="57"/>
    </location>
</feature>